<name>A0A9N9H3V3_FUNMO</name>
<dbReference type="Proteomes" id="UP000789375">
    <property type="component" value="Unassembled WGS sequence"/>
</dbReference>
<comment type="caution">
    <text evidence="1">The sequence shown here is derived from an EMBL/GenBank/DDBJ whole genome shotgun (WGS) entry which is preliminary data.</text>
</comment>
<organism evidence="1 2">
    <name type="scientific">Funneliformis mosseae</name>
    <name type="common">Endomycorrhizal fungus</name>
    <name type="synonym">Glomus mosseae</name>
    <dbReference type="NCBI Taxonomy" id="27381"/>
    <lineage>
        <taxon>Eukaryota</taxon>
        <taxon>Fungi</taxon>
        <taxon>Fungi incertae sedis</taxon>
        <taxon>Mucoromycota</taxon>
        <taxon>Glomeromycotina</taxon>
        <taxon>Glomeromycetes</taxon>
        <taxon>Glomerales</taxon>
        <taxon>Glomeraceae</taxon>
        <taxon>Funneliformis</taxon>
    </lineage>
</organism>
<evidence type="ECO:0000313" key="1">
    <source>
        <dbReference type="EMBL" id="CAG8651229.1"/>
    </source>
</evidence>
<reference evidence="1" key="1">
    <citation type="submission" date="2021-06" db="EMBL/GenBank/DDBJ databases">
        <authorList>
            <person name="Kallberg Y."/>
            <person name="Tangrot J."/>
            <person name="Rosling A."/>
        </authorList>
    </citation>
    <scope>NUCLEOTIDE SEQUENCE</scope>
    <source>
        <strain evidence="1">87-6 pot B 2015</strain>
    </source>
</reference>
<accession>A0A9N9H3V3</accession>
<dbReference type="EMBL" id="CAJVPP010004515">
    <property type="protein sequence ID" value="CAG8651229.1"/>
    <property type="molecule type" value="Genomic_DNA"/>
</dbReference>
<keyword evidence="2" id="KW-1185">Reference proteome</keyword>
<protein>
    <submittedName>
        <fullName evidence="1">1174_t:CDS:1</fullName>
    </submittedName>
</protein>
<dbReference type="AlphaFoldDB" id="A0A9N9H3V3"/>
<proteinExistence type="predicted"/>
<gene>
    <name evidence="1" type="ORF">FMOSSE_LOCUS11489</name>
</gene>
<feature type="non-terminal residue" evidence="1">
    <location>
        <position position="121"/>
    </location>
</feature>
<sequence>MRLCIARLSTILHTAVSILRKLVILPQMNVSEKDELPEVEVQVEALVSAEEDPWEKIIRETFEKDGIEKERKNKASSNVVTPAKGLRSNQANDYDNVYFNEEANEVKEENAKLVAKIVELE</sequence>
<evidence type="ECO:0000313" key="2">
    <source>
        <dbReference type="Proteomes" id="UP000789375"/>
    </source>
</evidence>